<protein>
    <submittedName>
        <fullName evidence="2">Uncharacterized protein</fullName>
    </submittedName>
</protein>
<keyword evidence="3" id="KW-1185">Reference proteome</keyword>
<evidence type="ECO:0000313" key="3">
    <source>
        <dbReference type="Proteomes" id="UP000467700"/>
    </source>
</evidence>
<sequence>MTSVPRQQREGEGTSTYLAMKTCARWAHRAPCSTSLASALVRHDSHPHVCPILPSPVSASMNDEPPSSSAPAVSIPSSKQHNGTYLPATPDTRVLPSHVNLDDVVSTPAAGR</sequence>
<evidence type="ECO:0000256" key="1">
    <source>
        <dbReference type="SAM" id="MobiDB-lite"/>
    </source>
</evidence>
<dbReference type="AlphaFoldDB" id="A0A8S0WD94"/>
<name>A0A8S0WD94_CYCAE</name>
<dbReference type="Proteomes" id="UP000467700">
    <property type="component" value="Unassembled WGS sequence"/>
</dbReference>
<dbReference type="EMBL" id="CACVBS010000110">
    <property type="protein sequence ID" value="CAA7271429.1"/>
    <property type="molecule type" value="Genomic_DNA"/>
</dbReference>
<evidence type="ECO:0000313" key="2">
    <source>
        <dbReference type="EMBL" id="CAA7271429.1"/>
    </source>
</evidence>
<reference evidence="2 3" key="1">
    <citation type="submission" date="2020-01" db="EMBL/GenBank/DDBJ databases">
        <authorList>
            <person name="Gupta K D."/>
        </authorList>
    </citation>
    <scope>NUCLEOTIDE SEQUENCE [LARGE SCALE GENOMIC DNA]</scope>
</reference>
<gene>
    <name evidence="2" type="ORF">AAE3_LOCUS13669</name>
</gene>
<accession>A0A8S0WD94</accession>
<proteinExistence type="predicted"/>
<feature type="compositionally biased region" description="Low complexity" evidence="1">
    <location>
        <begin position="65"/>
        <end position="78"/>
    </location>
</feature>
<comment type="caution">
    <text evidence="2">The sequence shown here is derived from an EMBL/GenBank/DDBJ whole genome shotgun (WGS) entry which is preliminary data.</text>
</comment>
<organism evidence="2 3">
    <name type="scientific">Cyclocybe aegerita</name>
    <name type="common">Black poplar mushroom</name>
    <name type="synonym">Agrocybe aegerita</name>
    <dbReference type="NCBI Taxonomy" id="1973307"/>
    <lineage>
        <taxon>Eukaryota</taxon>
        <taxon>Fungi</taxon>
        <taxon>Dikarya</taxon>
        <taxon>Basidiomycota</taxon>
        <taxon>Agaricomycotina</taxon>
        <taxon>Agaricomycetes</taxon>
        <taxon>Agaricomycetidae</taxon>
        <taxon>Agaricales</taxon>
        <taxon>Agaricineae</taxon>
        <taxon>Bolbitiaceae</taxon>
        <taxon>Cyclocybe</taxon>
    </lineage>
</organism>
<feature type="region of interest" description="Disordered" evidence="1">
    <location>
        <begin position="56"/>
        <end position="112"/>
    </location>
</feature>